<organism evidence="2 3">
    <name type="scientific">Clostridium magnum DSM 2767</name>
    <dbReference type="NCBI Taxonomy" id="1121326"/>
    <lineage>
        <taxon>Bacteria</taxon>
        <taxon>Bacillati</taxon>
        <taxon>Bacillota</taxon>
        <taxon>Clostridia</taxon>
        <taxon>Eubacteriales</taxon>
        <taxon>Clostridiaceae</taxon>
        <taxon>Clostridium</taxon>
    </lineage>
</organism>
<keyword evidence="3" id="KW-1185">Reference proteome</keyword>
<dbReference type="STRING" id="1121326.CLMAG_16740"/>
<dbReference type="InterPro" id="IPR019121">
    <property type="entry name" value="CRISPR-assoc_CXXC-CXXC_dom"/>
</dbReference>
<feature type="domain" description="CRISPR-associated protein CXXC-CXXC" evidence="1">
    <location>
        <begin position="225"/>
        <end position="289"/>
    </location>
</feature>
<proteinExistence type="predicted"/>
<dbReference type="PATRIC" id="fig|1121326.3.peg.1650"/>
<dbReference type="EMBL" id="LWAE01000002">
    <property type="protein sequence ID" value="KZL91868.1"/>
    <property type="molecule type" value="Genomic_DNA"/>
</dbReference>
<gene>
    <name evidence="2" type="ORF">CLMAG_16740</name>
</gene>
<name>A0A161WXU3_9CLOT</name>
<sequence>MSLVRIELGDWLKNASIIGLIKVLEHKKKLGESIKIKNDYLEFDSEMLDGFEEAYFKTLISEHEKKLSWYKLASLEDDLNAIEGNEITNENVEKLNDILDKMKSKSMLNSNSYLSAYLLLEDRVWIVNKEKNLAKIKLKKKDKVEDFKEEILKQISIAKEIIKWFKKPEVKRVIAAKNVMYDIIQPFWNNISMLLKTNNEKNMYELYKKDFIEPFTNYVESDKTKYKNNCFTCDNKIKKLGKPEAFDLTWLVKTGADMSRKSSHFWNMNGDAYICPICNLVYSCLPLGFVLMERKGIFINSNQSIKSLKQCNITTIDCKGDRFVEIENLSYYNVLNAMENVNIENIDKEFENIQVVKIDGNNDRRPYSFNTLSPKIMKILYYHRKALEGLIKIRVRITDKYYINLYDEIIRRIYDGKNLFELIHKLLVMYLDKEKFKGVHNIYKILQINTSLTGGKEMRQEDINKFMSYGFKLRGAYESKEAKAKLSGITYRLLNAIKTRDSGKFMDTIVNAHMYMKREIPKEIGLALRNSDVLQNVGYAFVLGLQGELNKKETEGEK</sequence>
<reference evidence="2 3" key="1">
    <citation type="submission" date="2016-04" db="EMBL/GenBank/DDBJ databases">
        <title>Genome sequence of Clostridium magnum DSM 2767.</title>
        <authorList>
            <person name="Poehlein A."/>
            <person name="Uhlig R."/>
            <person name="Fischer R."/>
            <person name="Bahl H."/>
            <person name="Daniel R."/>
        </authorList>
    </citation>
    <scope>NUCLEOTIDE SEQUENCE [LARGE SCALE GENOMIC DNA]</scope>
    <source>
        <strain evidence="2 3">DSM 2767</strain>
    </source>
</reference>
<evidence type="ECO:0000313" key="3">
    <source>
        <dbReference type="Proteomes" id="UP000076603"/>
    </source>
</evidence>
<dbReference type="Proteomes" id="UP000076603">
    <property type="component" value="Unassembled WGS sequence"/>
</dbReference>
<evidence type="ECO:0000313" key="2">
    <source>
        <dbReference type="EMBL" id="KZL91868.1"/>
    </source>
</evidence>
<dbReference type="AlphaFoldDB" id="A0A161WXU3"/>
<evidence type="ECO:0000259" key="1">
    <source>
        <dbReference type="Pfam" id="PF09706"/>
    </source>
</evidence>
<comment type="caution">
    <text evidence="2">The sequence shown here is derived from an EMBL/GenBank/DDBJ whole genome shotgun (WGS) entry which is preliminary data.</text>
</comment>
<dbReference type="OrthoDB" id="5540852at2"/>
<dbReference type="NCBIfam" id="TIGR01908">
    <property type="entry name" value="cas_CXXC_CXXC"/>
    <property type="match status" value="1"/>
</dbReference>
<dbReference type="Pfam" id="PF09706">
    <property type="entry name" value="Cas_CXXC_CXXC"/>
    <property type="match status" value="1"/>
</dbReference>
<accession>A0A161WXU3</accession>
<protein>
    <submittedName>
        <fullName evidence="2">CRISPR-associated protein</fullName>
    </submittedName>
</protein>
<dbReference type="InterPro" id="IPR010180">
    <property type="entry name" value="CRISPR-assoc_prot_CXXC-CXXC"/>
</dbReference>